<evidence type="ECO:0000256" key="3">
    <source>
        <dbReference type="ARBA" id="ARBA00022741"/>
    </source>
</evidence>
<evidence type="ECO:0000259" key="6">
    <source>
        <dbReference type="PROSITE" id="PS50011"/>
    </source>
</evidence>
<dbReference type="Pfam" id="PF00069">
    <property type="entry name" value="Pkinase"/>
    <property type="match status" value="1"/>
</dbReference>
<feature type="domain" description="Protein kinase" evidence="6">
    <location>
        <begin position="98"/>
        <end position="387"/>
    </location>
</feature>
<dbReference type="InterPro" id="IPR000719">
    <property type="entry name" value="Prot_kinase_dom"/>
</dbReference>
<evidence type="ECO:0000256" key="1">
    <source>
        <dbReference type="ARBA" id="ARBA00022527"/>
    </source>
</evidence>
<dbReference type="PROSITE" id="PS50011">
    <property type="entry name" value="PROTEIN_KINASE_DOM"/>
    <property type="match status" value="1"/>
</dbReference>
<keyword evidence="1" id="KW-0723">Serine/threonine-protein kinase</keyword>
<accession>A0A6C0DQH6</accession>
<dbReference type="GO" id="GO:0005524">
    <property type="term" value="F:ATP binding"/>
    <property type="evidence" value="ECO:0007669"/>
    <property type="project" value="UniProtKB-KW"/>
</dbReference>
<dbReference type="SMART" id="SM00220">
    <property type="entry name" value="S_TKc"/>
    <property type="match status" value="1"/>
</dbReference>
<evidence type="ECO:0000256" key="2">
    <source>
        <dbReference type="ARBA" id="ARBA00022679"/>
    </source>
</evidence>
<dbReference type="Gene3D" id="1.10.510.10">
    <property type="entry name" value="Transferase(Phosphotransferase) domain 1"/>
    <property type="match status" value="1"/>
</dbReference>
<dbReference type="Gene3D" id="3.30.200.20">
    <property type="entry name" value="Phosphorylase Kinase, domain 1"/>
    <property type="match status" value="1"/>
</dbReference>
<keyword evidence="2" id="KW-0808">Transferase</keyword>
<dbReference type="EMBL" id="MN739648">
    <property type="protein sequence ID" value="QHT18129.1"/>
    <property type="molecule type" value="Genomic_DNA"/>
</dbReference>
<dbReference type="SUPFAM" id="SSF56112">
    <property type="entry name" value="Protein kinase-like (PK-like)"/>
    <property type="match status" value="1"/>
</dbReference>
<dbReference type="AlphaFoldDB" id="A0A6C0DQH6"/>
<evidence type="ECO:0000313" key="7">
    <source>
        <dbReference type="EMBL" id="QHT18129.1"/>
    </source>
</evidence>
<proteinExistence type="predicted"/>
<name>A0A6C0DQH6_9ZZZZ</name>
<protein>
    <recommendedName>
        <fullName evidence="6">Protein kinase domain-containing protein</fullName>
    </recommendedName>
</protein>
<dbReference type="InterPro" id="IPR011009">
    <property type="entry name" value="Kinase-like_dom_sf"/>
</dbReference>
<dbReference type="GO" id="GO:0004674">
    <property type="term" value="F:protein serine/threonine kinase activity"/>
    <property type="evidence" value="ECO:0007669"/>
    <property type="project" value="UniProtKB-KW"/>
</dbReference>
<keyword evidence="4" id="KW-0418">Kinase</keyword>
<keyword evidence="5" id="KW-0067">ATP-binding</keyword>
<evidence type="ECO:0000256" key="4">
    <source>
        <dbReference type="ARBA" id="ARBA00022777"/>
    </source>
</evidence>
<dbReference type="PANTHER" id="PTHR24351">
    <property type="entry name" value="RIBOSOMAL PROTEIN S6 KINASE"/>
    <property type="match status" value="1"/>
</dbReference>
<sequence length="446" mass="50613">MVHDNLSEDNVKLKFAKQSYVLHITKLLTLLQPNKIVPCDLENIDEKINNNKQIFSDEVADDDTVATGITSNPSSFSSVESMDELCKLSDESFDASKFELHSILGMGSFGTVFLAEYKHTYVSSRECSVTKSVSRQYAVKSVPKHKMNDSELTDLMNEKQILSSMVNPFLLRFYGSCQTNDELYFVTEPVECGELFHAIYDGLSHADCVFYSACILLGIDFIHSKKVVFRDLKPENIMIGKNGYPKIIDFGLAKQLPYTKLSKDNIVRKYTKCHTLCGTPEYISPEMLVKKEYDYAVDLWAFGVLIYEMIFMQTPFVNNTDSSDFTTMFSNILQSAKQGILISKKMDKKTDGTPNARNFVTQLLSGNEKARLGNAGSPRGLLQYPYFLSVSGCENELYSQTYTPPSFREVFVGRDMDARKQVKRYSGDQARFRDFDMFLVPRDTVS</sequence>
<evidence type="ECO:0000256" key="5">
    <source>
        <dbReference type="ARBA" id="ARBA00022840"/>
    </source>
</evidence>
<keyword evidence="3" id="KW-0547">Nucleotide-binding</keyword>
<organism evidence="7">
    <name type="scientific">viral metagenome</name>
    <dbReference type="NCBI Taxonomy" id="1070528"/>
    <lineage>
        <taxon>unclassified sequences</taxon>
        <taxon>metagenomes</taxon>
        <taxon>organismal metagenomes</taxon>
    </lineage>
</organism>
<reference evidence="7" key="1">
    <citation type="journal article" date="2020" name="Nature">
        <title>Giant virus diversity and host interactions through global metagenomics.</title>
        <authorList>
            <person name="Schulz F."/>
            <person name="Roux S."/>
            <person name="Paez-Espino D."/>
            <person name="Jungbluth S."/>
            <person name="Walsh D.A."/>
            <person name="Denef V.J."/>
            <person name="McMahon K.D."/>
            <person name="Konstantinidis K.T."/>
            <person name="Eloe-Fadrosh E.A."/>
            <person name="Kyrpides N.C."/>
            <person name="Woyke T."/>
        </authorList>
    </citation>
    <scope>NUCLEOTIDE SEQUENCE</scope>
    <source>
        <strain evidence="7">GVMAG-M-3300023174-3</strain>
    </source>
</reference>
<dbReference type="CDD" id="cd05123">
    <property type="entry name" value="STKc_AGC"/>
    <property type="match status" value="1"/>
</dbReference>
<dbReference type="InterPro" id="IPR045270">
    <property type="entry name" value="STKc_AGC"/>
</dbReference>